<dbReference type="Proteomes" id="UP000812287">
    <property type="component" value="Unassembled WGS sequence"/>
</dbReference>
<sequence>MSTVNLIYLGILSDRIAILPPFAPFDHVQASAGILHFGDVFNLPFARNKLRLSVVEWSDVKDTAASSNSSGERESLGCWSTWAASNLHERKPRQADALTSRLGFDVSYTPVPLNTRRSSEDDSYDWFLLFNPISSLIYTDVSAPREDASFPNSKGEPLPPDEHLSCFDLMYFTVAGPNDSGWESRWSPAWRFVGQYMRFTSSVVDIAKGYVRRALGVEHDTPFISVHVRHGDFQVSCEKNPNCFSPLSMYVDMVKEVQEELYIKHGIRISDEHVIMTSDETNLSFWNEVDSLGWRHIDHTKENTMDLYGEWYMTLVEVVVQSLSLGFVGTGRSTLSTVSQKRVEDWNNGTTRIVPFVPWL</sequence>
<evidence type="ECO:0000313" key="5">
    <source>
        <dbReference type="Proteomes" id="UP000812287"/>
    </source>
</evidence>
<evidence type="ECO:0000256" key="3">
    <source>
        <dbReference type="ARBA" id="ARBA00023277"/>
    </source>
</evidence>
<name>A0A9P8AU61_9AGAR</name>
<dbReference type="EMBL" id="MU250530">
    <property type="protein sequence ID" value="KAG7448143.1"/>
    <property type="molecule type" value="Genomic_DNA"/>
</dbReference>
<dbReference type="Pfam" id="PF10250">
    <property type="entry name" value="O-FucT"/>
    <property type="match status" value="1"/>
</dbReference>
<evidence type="ECO:0000256" key="1">
    <source>
        <dbReference type="ARBA" id="ARBA00022679"/>
    </source>
</evidence>
<evidence type="ECO:0000256" key="2">
    <source>
        <dbReference type="ARBA" id="ARBA00023253"/>
    </source>
</evidence>
<keyword evidence="2" id="KW-0294">Fucose metabolism</keyword>
<dbReference type="GO" id="GO:0016740">
    <property type="term" value="F:transferase activity"/>
    <property type="evidence" value="ECO:0007669"/>
    <property type="project" value="UniProtKB-KW"/>
</dbReference>
<reference evidence="4" key="1">
    <citation type="submission" date="2020-11" db="EMBL/GenBank/DDBJ databases">
        <title>Adaptations for nitrogen fixation in a non-lichenized fungal sporocarp promotes dispersal by wood-feeding termites.</title>
        <authorList>
            <consortium name="DOE Joint Genome Institute"/>
            <person name="Koch R.A."/>
            <person name="Yoon G."/>
            <person name="Arayal U."/>
            <person name="Lail K."/>
            <person name="Amirebrahimi M."/>
            <person name="Labutti K."/>
            <person name="Lipzen A."/>
            <person name="Riley R."/>
            <person name="Barry K."/>
            <person name="Henrissat B."/>
            <person name="Grigoriev I.V."/>
            <person name="Herr J.R."/>
            <person name="Aime M.C."/>
        </authorList>
    </citation>
    <scope>NUCLEOTIDE SEQUENCE</scope>
    <source>
        <strain evidence="4">MCA 3950</strain>
    </source>
</reference>
<evidence type="ECO:0008006" key="6">
    <source>
        <dbReference type="Google" id="ProtNLM"/>
    </source>
</evidence>
<protein>
    <recommendedName>
        <fullName evidence="6">O-fucosyltransferase family protein</fullName>
    </recommendedName>
</protein>
<dbReference type="GO" id="GO:0006004">
    <property type="term" value="P:fucose metabolic process"/>
    <property type="evidence" value="ECO:0007669"/>
    <property type="project" value="UniProtKB-KW"/>
</dbReference>
<dbReference type="CDD" id="cd11296">
    <property type="entry name" value="O-FucT_like"/>
    <property type="match status" value="1"/>
</dbReference>
<proteinExistence type="predicted"/>
<dbReference type="GeneID" id="66104456"/>
<dbReference type="Gene3D" id="3.40.50.11350">
    <property type="match status" value="1"/>
</dbReference>
<dbReference type="RefSeq" id="XP_043041643.1">
    <property type="nucleotide sequence ID" value="XM_043182160.1"/>
</dbReference>
<accession>A0A9P8AU61</accession>
<dbReference type="AlphaFoldDB" id="A0A9P8AU61"/>
<gene>
    <name evidence="4" type="ORF">BT62DRAFT_755789</name>
</gene>
<keyword evidence="5" id="KW-1185">Reference proteome</keyword>
<evidence type="ECO:0000313" key="4">
    <source>
        <dbReference type="EMBL" id="KAG7448143.1"/>
    </source>
</evidence>
<organism evidence="4 5">
    <name type="scientific">Guyanagaster necrorhizus</name>
    <dbReference type="NCBI Taxonomy" id="856835"/>
    <lineage>
        <taxon>Eukaryota</taxon>
        <taxon>Fungi</taxon>
        <taxon>Dikarya</taxon>
        <taxon>Basidiomycota</taxon>
        <taxon>Agaricomycotina</taxon>
        <taxon>Agaricomycetes</taxon>
        <taxon>Agaricomycetidae</taxon>
        <taxon>Agaricales</taxon>
        <taxon>Marasmiineae</taxon>
        <taxon>Physalacriaceae</taxon>
        <taxon>Guyanagaster</taxon>
    </lineage>
</organism>
<comment type="caution">
    <text evidence="4">The sequence shown here is derived from an EMBL/GenBank/DDBJ whole genome shotgun (WGS) entry which is preliminary data.</text>
</comment>
<dbReference type="InterPro" id="IPR019378">
    <property type="entry name" value="GDP-Fuc_O-FucTrfase"/>
</dbReference>
<keyword evidence="1" id="KW-0808">Transferase</keyword>
<keyword evidence="3" id="KW-0119">Carbohydrate metabolism</keyword>
<dbReference type="OrthoDB" id="423313at2759"/>